<dbReference type="InterPro" id="IPR007144">
    <property type="entry name" value="SSU_processome_Utp11"/>
</dbReference>
<sequence>MVSSARKTVHRRNHKERSQLAHRAKLGLLEKHKDYVKRAQDYHSKQDRLNRLRQKAAEKNKDEFYFSMTREKTKGGVHVKERGNVALPTDMVKILKTQDENYIRTMRSSGQKKIDKLKDQLSVLANLLTVDETDGLSQNELEVLREAAILPSHAGKGTESRQSKHLVFADTEEQGQARSLFQSTRLLMRHSSDTPGPSEVGVDESVATDLGWKQTAPSQKKDAHTQDANGDFADENGDDFAVDVSSDSSDRGRLLKELAARLVRDRQLRNVLREFEMQRLMMGKGSRKRVKAAERVEASDAEDSSDEDALDARGGKPLKSKLRQHEENYRPRIYKWKLERR</sequence>
<keyword evidence="8" id="KW-1185">Reference proteome</keyword>
<dbReference type="PANTHER" id="PTHR12838">
    <property type="entry name" value="U3 SMALL NUCLEOLAR RNA-ASSOCIATED PROTEIN 11"/>
    <property type="match status" value="1"/>
</dbReference>
<evidence type="ECO:0000256" key="6">
    <source>
        <dbReference type="SAM" id="MobiDB-lite"/>
    </source>
</evidence>
<evidence type="ECO:0000256" key="1">
    <source>
        <dbReference type="ARBA" id="ARBA00004099"/>
    </source>
</evidence>
<keyword evidence="5" id="KW-0539">Nucleus</keyword>
<dbReference type="OrthoDB" id="29058at2759"/>
<evidence type="ECO:0000313" key="8">
    <source>
        <dbReference type="Proteomes" id="UP000054144"/>
    </source>
</evidence>
<dbReference type="AlphaFoldDB" id="A0A0D7AKF1"/>
<dbReference type="EMBL" id="KN881666">
    <property type="protein sequence ID" value="KIY51258.1"/>
    <property type="molecule type" value="Genomic_DNA"/>
</dbReference>
<comment type="function">
    <text evidence="1">Involved in nucleolar processing of pre-18S ribosomal RNA.</text>
</comment>
<comment type="subcellular location">
    <subcellularLocation>
        <location evidence="2">Nucleus</location>
        <location evidence="2">Nucleolus</location>
    </subcellularLocation>
</comment>
<protein>
    <submittedName>
        <fullName evidence="7">U3 small nucleolar RNA-associated protein 11</fullName>
    </submittedName>
</protein>
<feature type="compositionally biased region" description="Acidic residues" evidence="6">
    <location>
        <begin position="299"/>
        <end position="309"/>
    </location>
</feature>
<gene>
    <name evidence="7" type="ORF">FISHEDRAFT_37310</name>
</gene>
<dbReference type="GO" id="GO:0006364">
    <property type="term" value="P:rRNA processing"/>
    <property type="evidence" value="ECO:0007669"/>
    <property type="project" value="UniProtKB-KW"/>
</dbReference>
<accession>A0A0D7AKF1</accession>
<comment type="similarity">
    <text evidence="3">Belongs to the UTP11 family.</text>
</comment>
<dbReference type="PANTHER" id="PTHR12838:SF0">
    <property type="entry name" value="U3 SMALL NUCLEOLAR RNA-ASSOCIATED PROTEIN 11-RELATED"/>
    <property type="match status" value="1"/>
</dbReference>
<reference evidence="7 8" key="1">
    <citation type="journal article" date="2015" name="Fungal Genet. Biol.">
        <title>Evolution of novel wood decay mechanisms in Agaricales revealed by the genome sequences of Fistulina hepatica and Cylindrobasidium torrendii.</title>
        <authorList>
            <person name="Floudas D."/>
            <person name="Held B.W."/>
            <person name="Riley R."/>
            <person name="Nagy L.G."/>
            <person name="Koehler G."/>
            <person name="Ransdell A.S."/>
            <person name="Younus H."/>
            <person name="Chow J."/>
            <person name="Chiniquy J."/>
            <person name="Lipzen A."/>
            <person name="Tritt A."/>
            <person name="Sun H."/>
            <person name="Haridas S."/>
            <person name="LaButti K."/>
            <person name="Ohm R.A."/>
            <person name="Kues U."/>
            <person name="Blanchette R.A."/>
            <person name="Grigoriev I.V."/>
            <person name="Minto R.E."/>
            <person name="Hibbett D.S."/>
        </authorList>
    </citation>
    <scope>NUCLEOTIDE SEQUENCE [LARGE SCALE GENOMIC DNA]</scope>
    <source>
        <strain evidence="7 8">ATCC 64428</strain>
    </source>
</reference>
<evidence type="ECO:0000256" key="4">
    <source>
        <dbReference type="ARBA" id="ARBA00022552"/>
    </source>
</evidence>
<dbReference type="GO" id="GO:0032040">
    <property type="term" value="C:small-subunit processome"/>
    <property type="evidence" value="ECO:0007669"/>
    <property type="project" value="InterPro"/>
</dbReference>
<name>A0A0D7AKF1_9AGAR</name>
<dbReference type="Proteomes" id="UP000054144">
    <property type="component" value="Unassembled WGS sequence"/>
</dbReference>
<feature type="compositionally biased region" description="Acidic residues" evidence="6">
    <location>
        <begin position="232"/>
        <end position="241"/>
    </location>
</feature>
<evidence type="ECO:0000313" key="7">
    <source>
        <dbReference type="EMBL" id="KIY51258.1"/>
    </source>
</evidence>
<organism evidence="7 8">
    <name type="scientific">Fistulina hepatica ATCC 64428</name>
    <dbReference type="NCBI Taxonomy" id="1128425"/>
    <lineage>
        <taxon>Eukaryota</taxon>
        <taxon>Fungi</taxon>
        <taxon>Dikarya</taxon>
        <taxon>Basidiomycota</taxon>
        <taxon>Agaricomycotina</taxon>
        <taxon>Agaricomycetes</taxon>
        <taxon>Agaricomycetidae</taxon>
        <taxon>Agaricales</taxon>
        <taxon>Fistulinaceae</taxon>
        <taxon>Fistulina</taxon>
    </lineage>
</organism>
<evidence type="ECO:0000256" key="5">
    <source>
        <dbReference type="ARBA" id="ARBA00023242"/>
    </source>
</evidence>
<keyword evidence="4" id="KW-0698">rRNA processing</keyword>
<evidence type="ECO:0000256" key="2">
    <source>
        <dbReference type="ARBA" id="ARBA00004604"/>
    </source>
</evidence>
<evidence type="ECO:0000256" key="3">
    <source>
        <dbReference type="ARBA" id="ARBA00008105"/>
    </source>
</evidence>
<dbReference type="Pfam" id="PF03998">
    <property type="entry name" value="Utp11"/>
    <property type="match status" value="1"/>
</dbReference>
<feature type="compositionally biased region" description="Basic residues" evidence="6">
    <location>
        <begin position="7"/>
        <end position="21"/>
    </location>
</feature>
<feature type="region of interest" description="Disordered" evidence="6">
    <location>
        <begin position="214"/>
        <end position="247"/>
    </location>
</feature>
<proteinExistence type="inferred from homology"/>
<feature type="region of interest" description="Disordered" evidence="6">
    <location>
        <begin position="292"/>
        <end position="324"/>
    </location>
</feature>
<feature type="region of interest" description="Disordered" evidence="6">
    <location>
        <begin position="1"/>
        <end position="21"/>
    </location>
</feature>